<dbReference type="InterPro" id="IPR008979">
    <property type="entry name" value="Galactose-bd-like_sf"/>
</dbReference>
<gene>
    <name evidence="1" type="ORF">HERI1096_LOCUS24939</name>
</gene>
<dbReference type="EMBL" id="HBHX01045072">
    <property type="protein sequence ID" value="CAE0124261.1"/>
    <property type="molecule type" value="Transcribed_RNA"/>
</dbReference>
<dbReference type="Gene3D" id="2.60.120.260">
    <property type="entry name" value="Galactose-binding domain-like"/>
    <property type="match status" value="1"/>
</dbReference>
<organism evidence="1">
    <name type="scientific">Haptolina ericina</name>
    <dbReference type="NCBI Taxonomy" id="156174"/>
    <lineage>
        <taxon>Eukaryota</taxon>
        <taxon>Haptista</taxon>
        <taxon>Haptophyta</taxon>
        <taxon>Prymnesiophyceae</taxon>
        <taxon>Prymnesiales</taxon>
        <taxon>Prymnesiaceae</taxon>
        <taxon>Haptolina</taxon>
    </lineage>
</organism>
<dbReference type="SUPFAM" id="SSF49785">
    <property type="entry name" value="Galactose-binding domain-like"/>
    <property type="match status" value="1"/>
</dbReference>
<dbReference type="AlphaFoldDB" id="A0A7S3B3X5"/>
<name>A0A7S3B3X5_9EUKA</name>
<proteinExistence type="predicted"/>
<protein>
    <recommendedName>
        <fullName evidence="2">F5/8 type C domain-containing protein</fullName>
    </recommendedName>
</protein>
<accession>A0A7S3B3X5</accession>
<sequence>MKFTASNPGGGNWNRHGVCCSTVESGLERSLGSTSGGFGMHTGHGGTIDFPLVITVDLRTSSSGSAFPDGIALNQLKWTVHVNGFRRYEVYASNDGSTFDKLATLDMNGSGSGMGDGSIYTNNWTNDKKYRWYRVSILTNSGTTGKGGWAVYTWQWNRV</sequence>
<evidence type="ECO:0000313" key="1">
    <source>
        <dbReference type="EMBL" id="CAE0124261.1"/>
    </source>
</evidence>
<evidence type="ECO:0008006" key="2">
    <source>
        <dbReference type="Google" id="ProtNLM"/>
    </source>
</evidence>
<reference evidence="1" key="1">
    <citation type="submission" date="2021-01" db="EMBL/GenBank/DDBJ databases">
        <authorList>
            <person name="Corre E."/>
            <person name="Pelletier E."/>
            <person name="Niang G."/>
            <person name="Scheremetjew M."/>
            <person name="Finn R."/>
            <person name="Kale V."/>
            <person name="Holt S."/>
            <person name="Cochrane G."/>
            <person name="Meng A."/>
            <person name="Brown T."/>
            <person name="Cohen L."/>
        </authorList>
    </citation>
    <scope>NUCLEOTIDE SEQUENCE</scope>
    <source>
        <strain evidence="1">CCMP281</strain>
    </source>
</reference>